<dbReference type="AlphaFoldDB" id="A0A7D4QHX7"/>
<organism evidence="2 3">
    <name type="scientific">Mucilaginibacter mali</name>
    <dbReference type="NCBI Taxonomy" id="2740462"/>
    <lineage>
        <taxon>Bacteria</taxon>
        <taxon>Pseudomonadati</taxon>
        <taxon>Bacteroidota</taxon>
        <taxon>Sphingobacteriia</taxon>
        <taxon>Sphingobacteriales</taxon>
        <taxon>Sphingobacteriaceae</taxon>
        <taxon>Mucilaginibacter</taxon>
    </lineage>
</organism>
<sequence>MPIITQTPRLIIRNFQPEEEDAYIALLSDEQVKEHLPKRTPDENRKGFRDTLTADEAGAIFSKWTIEHKPDGGYVGMCLLRNYDNLPDTLEVGYCMHVKYWGQGLATEMVNALITYASAQPEINTIVAVTTHGNIPSQKVLEKAGLVRQDNIIRENEELAFFRVEIK</sequence>
<feature type="domain" description="N-acetyltransferase" evidence="1">
    <location>
        <begin position="10"/>
        <end position="167"/>
    </location>
</feature>
<accession>A0A7D4QHX7</accession>
<dbReference type="GO" id="GO:0016747">
    <property type="term" value="F:acyltransferase activity, transferring groups other than amino-acyl groups"/>
    <property type="evidence" value="ECO:0007669"/>
    <property type="project" value="InterPro"/>
</dbReference>
<reference evidence="2 3" key="1">
    <citation type="submission" date="2020-05" db="EMBL/GenBank/DDBJ databases">
        <title>Mucilaginibacter mali sp. nov.</title>
        <authorList>
            <person name="Kim H.S."/>
            <person name="Lee K.C."/>
            <person name="Suh M.K."/>
            <person name="Kim J.-S."/>
            <person name="Han K.-I."/>
            <person name="Eom M.K."/>
            <person name="Shin Y.K."/>
            <person name="Lee J.-S."/>
        </authorList>
    </citation>
    <scope>NUCLEOTIDE SEQUENCE [LARGE SCALE GENOMIC DNA]</scope>
    <source>
        <strain evidence="2 3">G2-14</strain>
    </source>
</reference>
<dbReference type="Proteomes" id="UP000505355">
    <property type="component" value="Chromosome"/>
</dbReference>
<gene>
    <name evidence="2" type="ORF">HQ865_22290</name>
</gene>
<keyword evidence="3" id="KW-1185">Reference proteome</keyword>
<dbReference type="InterPro" id="IPR051531">
    <property type="entry name" value="N-acetyltransferase"/>
</dbReference>
<dbReference type="RefSeq" id="WP_173417022.1">
    <property type="nucleotide sequence ID" value="NZ_CP054139.1"/>
</dbReference>
<dbReference type="Pfam" id="PF13302">
    <property type="entry name" value="Acetyltransf_3"/>
    <property type="match status" value="1"/>
</dbReference>
<dbReference type="KEGG" id="mmab:HQ865_22290"/>
<dbReference type="PROSITE" id="PS51186">
    <property type="entry name" value="GNAT"/>
    <property type="match status" value="1"/>
</dbReference>
<dbReference type="PANTHER" id="PTHR43792">
    <property type="entry name" value="GNAT FAMILY, PUTATIVE (AFU_ORTHOLOGUE AFUA_3G00765)-RELATED-RELATED"/>
    <property type="match status" value="1"/>
</dbReference>
<dbReference type="Gene3D" id="3.40.630.30">
    <property type="match status" value="1"/>
</dbReference>
<dbReference type="CDD" id="cd04301">
    <property type="entry name" value="NAT_SF"/>
    <property type="match status" value="1"/>
</dbReference>
<dbReference type="InterPro" id="IPR000182">
    <property type="entry name" value="GNAT_dom"/>
</dbReference>
<proteinExistence type="predicted"/>
<dbReference type="SUPFAM" id="SSF55729">
    <property type="entry name" value="Acyl-CoA N-acyltransferases (Nat)"/>
    <property type="match status" value="1"/>
</dbReference>
<dbReference type="InterPro" id="IPR016181">
    <property type="entry name" value="Acyl_CoA_acyltransferase"/>
</dbReference>
<keyword evidence="2" id="KW-0808">Transferase</keyword>
<evidence type="ECO:0000259" key="1">
    <source>
        <dbReference type="PROSITE" id="PS51186"/>
    </source>
</evidence>
<protein>
    <submittedName>
        <fullName evidence="2">GNAT family N-acetyltransferase</fullName>
    </submittedName>
</protein>
<evidence type="ECO:0000313" key="2">
    <source>
        <dbReference type="EMBL" id="QKJ32372.1"/>
    </source>
</evidence>
<dbReference type="EMBL" id="CP054139">
    <property type="protein sequence ID" value="QKJ32372.1"/>
    <property type="molecule type" value="Genomic_DNA"/>
</dbReference>
<evidence type="ECO:0000313" key="3">
    <source>
        <dbReference type="Proteomes" id="UP000505355"/>
    </source>
</evidence>
<dbReference type="PANTHER" id="PTHR43792:SF1">
    <property type="entry name" value="N-ACETYLTRANSFERASE DOMAIN-CONTAINING PROTEIN"/>
    <property type="match status" value="1"/>
</dbReference>
<name>A0A7D4QHX7_9SPHI</name>